<evidence type="ECO:0000256" key="3">
    <source>
        <dbReference type="ARBA" id="ARBA00007810"/>
    </source>
</evidence>
<evidence type="ECO:0000256" key="4">
    <source>
        <dbReference type="ARBA" id="ARBA00022475"/>
    </source>
</evidence>
<keyword evidence="12" id="KW-1015">Disulfide bond</keyword>
<keyword evidence="5" id="KW-0812">Transmembrane</keyword>
<evidence type="ECO:0000256" key="1">
    <source>
        <dbReference type="ARBA" id="ARBA00004251"/>
    </source>
</evidence>
<keyword evidence="10" id="KW-1133">Transmembrane helix</keyword>
<sequence length="462" mass="50882">MYPKTRSMYPKTRSMYPKTRNMHRKTRSMYPKTRSMYRKTRSMYPKTRSMYPKTRSMYPKTRSMYRKTRSMYPKTRSMYPAAGQTVQMDSEKSGLVGSRVELRCIFVNSNPPVKISQVTWQKVNNSSKQNVAIANPALGVSVLPPFKERVSFKQAAVKLQAPSLEDTTIVFSNLQLSDDAAYICEYTTFPAGNRENMVNLSVFARPVTRLSLTSSIIVAKGQSLKTTVATCESANGKPASVIRWETSLKGEATFQETQNANGTVTLKSSYVVAPSRDTHNKKLTCVVAYRSDFFNDSVVLNVQYEPAVTISGFDKNWYLNRPDVKLKCEVDANPPVIGLNGSMATNVEVKNDSLHFRGPVTSDLAGVYICEATNGVGTQTGSVEVNITDGFAGGVSSRDEGRTVAAFQLVDGGVFSCSADAIDHDRPLSKDVCSGDLMNLHSALINPSFQGGRIAARGGKET</sequence>
<dbReference type="GO" id="GO:1902414">
    <property type="term" value="P:protein localization to cell junction"/>
    <property type="evidence" value="ECO:0007669"/>
    <property type="project" value="TreeGrafter"/>
</dbReference>
<name>A0A9Q0I993_9TELE</name>
<comment type="similarity">
    <text evidence="3">Belongs to the nectin family.</text>
</comment>
<dbReference type="Gene3D" id="2.60.40.10">
    <property type="entry name" value="Immunoglobulins"/>
    <property type="match status" value="3"/>
</dbReference>
<dbReference type="PANTHER" id="PTHR23277">
    <property type="entry name" value="NECTIN-RELATED"/>
    <property type="match status" value="1"/>
</dbReference>
<dbReference type="GO" id="GO:0005912">
    <property type="term" value="C:adherens junction"/>
    <property type="evidence" value="ECO:0007669"/>
    <property type="project" value="UniProtKB-SubCell"/>
</dbReference>
<evidence type="ECO:0000256" key="2">
    <source>
        <dbReference type="ARBA" id="ARBA00004536"/>
    </source>
</evidence>
<proteinExistence type="inferred from homology"/>
<dbReference type="Proteomes" id="UP001148018">
    <property type="component" value="Unassembled WGS sequence"/>
</dbReference>
<keyword evidence="8" id="KW-0130">Cell adhesion</keyword>
<dbReference type="InterPro" id="IPR013783">
    <property type="entry name" value="Ig-like_fold"/>
</dbReference>
<feature type="domain" description="Ig-like" evidence="17">
    <location>
        <begin position="206"/>
        <end position="301"/>
    </location>
</feature>
<evidence type="ECO:0000256" key="15">
    <source>
        <dbReference type="ARBA" id="ARBA00062858"/>
    </source>
</evidence>
<comment type="caution">
    <text evidence="18">The sequence shown here is derived from an EMBL/GenBank/DDBJ whole genome shotgun (WGS) entry which is preliminary data.</text>
</comment>
<evidence type="ECO:0000256" key="11">
    <source>
        <dbReference type="ARBA" id="ARBA00023136"/>
    </source>
</evidence>
<feature type="domain" description="Ig-like" evidence="17">
    <location>
        <begin position="80"/>
        <end position="201"/>
    </location>
</feature>
<feature type="domain" description="Ig-like" evidence="17">
    <location>
        <begin position="306"/>
        <end position="388"/>
    </location>
</feature>
<protein>
    <recommendedName>
        <fullName evidence="17">Ig-like domain-containing protein</fullName>
    </recommendedName>
</protein>
<dbReference type="InterPro" id="IPR051427">
    <property type="entry name" value="Nectin/Nectin-like"/>
</dbReference>
<organism evidence="18 19">
    <name type="scientific">Muraenolepis orangiensis</name>
    <name type="common">Patagonian moray cod</name>
    <dbReference type="NCBI Taxonomy" id="630683"/>
    <lineage>
        <taxon>Eukaryota</taxon>
        <taxon>Metazoa</taxon>
        <taxon>Chordata</taxon>
        <taxon>Craniata</taxon>
        <taxon>Vertebrata</taxon>
        <taxon>Euteleostomi</taxon>
        <taxon>Actinopterygii</taxon>
        <taxon>Neopterygii</taxon>
        <taxon>Teleostei</taxon>
        <taxon>Neoteleostei</taxon>
        <taxon>Acanthomorphata</taxon>
        <taxon>Zeiogadaria</taxon>
        <taxon>Gadariae</taxon>
        <taxon>Gadiformes</taxon>
        <taxon>Muraenolepidoidei</taxon>
        <taxon>Muraenolepididae</taxon>
        <taxon>Muraenolepis</taxon>
    </lineage>
</organism>
<dbReference type="InterPro" id="IPR007110">
    <property type="entry name" value="Ig-like_dom"/>
</dbReference>
<dbReference type="FunFam" id="2.60.40.10:FF:000304">
    <property type="entry name" value="Nectin cell adhesion molecule 1"/>
    <property type="match status" value="1"/>
</dbReference>
<dbReference type="EMBL" id="JANIIK010000114">
    <property type="protein sequence ID" value="KAJ3590424.1"/>
    <property type="molecule type" value="Genomic_DNA"/>
</dbReference>
<keyword evidence="6" id="KW-0732">Signal</keyword>
<dbReference type="AlphaFoldDB" id="A0A9Q0I993"/>
<evidence type="ECO:0000313" key="19">
    <source>
        <dbReference type="Proteomes" id="UP001148018"/>
    </source>
</evidence>
<evidence type="ECO:0000256" key="12">
    <source>
        <dbReference type="ARBA" id="ARBA00023157"/>
    </source>
</evidence>
<dbReference type="SMART" id="SM00409">
    <property type="entry name" value="IG"/>
    <property type="match status" value="2"/>
</dbReference>
<keyword evidence="11" id="KW-0472">Membrane</keyword>
<keyword evidence="7" id="KW-0677">Repeat</keyword>
<evidence type="ECO:0000313" key="18">
    <source>
        <dbReference type="EMBL" id="KAJ3590424.1"/>
    </source>
</evidence>
<gene>
    <name evidence="18" type="ORF">NHX12_008375</name>
</gene>
<evidence type="ECO:0000259" key="17">
    <source>
        <dbReference type="PROSITE" id="PS50835"/>
    </source>
</evidence>
<evidence type="ECO:0000256" key="7">
    <source>
        <dbReference type="ARBA" id="ARBA00022737"/>
    </source>
</evidence>
<evidence type="ECO:0000256" key="13">
    <source>
        <dbReference type="ARBA" id="ARBA00023180"/>
    </source>
</evidence>
<comment type="subunit">
    <text evidence="15">Cis- and trans-homodimer. Can form trans-heterodimers.</text>
</comment>
<evidence type="ECO:0000256" key="14">
    <source>
        <dbReference type="ARBA" id="ARBA00058274"/>
    </source>
</evidence>
<dbReference type="OrthoDB" id="8718740at2759"/>
<dbReference type="Pfam" id="PF07686">
    <property type="entry name" value="V-set"/>
    <property type="match status" value="1"/>
</dbReference>
<feature type="region of interest" description="Disordered" evidence="16">
    <location>
        <begin position="1"/>
        <end position="28"/>
    </location>
</feature>
<dbReference type="InterPro" id="IPR013106">
    <property type="entry name" value="Ig_V-set"/>
</dbReference>
<comment type="function">
    <text evidence="14">Cell adhesion molecule that promotes cell-cell contacts and plays important roles in the development of the nervous system. Acts by forming homophilic or heterophilic trans-dimers.</text>
</comment>
<dbReference type="SUPFAM" id="SSF48726">
    <property type="entry name" value="Immunoglobulin"/>
    <property type="match status" value="3"/>
</dbReference>
<dbReference type="PANTHER" id="PTHR23277:SF69">
    <property type="entry name" value="NECTIN-1"/>
    <property type="match status" value="1"/>
</dbReference>
<dbReference type="GO" id="GO:0005886">
    <property type="term" value="C:plasma membrane"/>
    <property type="evidence" value="ECO:0007669"/>
    <property type="project" value="UniProtKB-SubCell"/>
</dbReference>
<keyword evidence="4" id="KW-1003">Cell membrane</keyword>
<keyword evidence="9" id="KW-0965">Cell junction</keyword>
<evidence type="ECO:0000256" key="9">
    <source>
        <dbReference type="ARBA" id="ARBA00022949"/>
    </source>
</evidence>
<keyword evidence="13" id="KW-0325">Glycoprotein</keyword>
<dbReference type="InterPro" id="IPR036179">
    <property type="entry name" value="Ig-like_dom_sf"/>
</dbReference>
<dbReference type="InterPro" id="IPR013162">
    <property type="entry name" value="CD80_C2-set"/>
</dbReference>
<reference evidence="18" key="1">
    <citation type="submission" date="2022-07" db="EMBL/GenBank/DDBJ databases">
        <title>Chromosome-level genome of Muraenolepis orangiensis.</title>
        <authorList>
            <person name="Kim J."/>
        </authorList>
    </citation>
    <scope>NUCLEOTIDE SEQUENCE</scope>
    <source>
        <strain evidence="18">KU_S4_2022</strain>
        <tissue evidence="18">Muscle</tissue>
    </source>
</reference>
<evidence type="ECO:0000256" key="6">
    <source>
        <dbReference type="ARBA" id="ARBA00022729"/>
    </source>
</evidence>
<evidence type="ECO:0000256" key="10">
    <source>
        <dbReference type="ARBA" id="ARBA00022989"/>
    </source>
</evidence>
<evidence type="ECO:0000256" key="16">
    <source>
        <dbReference type="SAM" id="MobiDB-lite"/>
    </source>
</evidence>
<accession>A0A9Q0I993</accession>
<evidence type="ECO:0000256" key="8">
    <source>
        <dbReference type="ARBA" id="ARBA00022889"/>
    </source>
</evidence>
<dbReference type="Pfam" id="PF08205">
    <property type="entry name" value="C2-set_2"/>
    <property type="match status" value="1"/>
</dbReference>
<dbReference type="GO" id="GO:0007157">
    <property type="term" value="P:heterophilic cell-cell adhesion via plasma membrane cell adhesion molecules"/>
    <property type="evidence" value="ECO:0007669"/>
    <property type="project" value="TreeGrafter"/>
</dbReference>
<dbReference type="InterPro" id="IPR003599">
    <property type="entry name" value="Ig_sub"/>
</dbReference>
<evidence type="ECO:0000256" key="5">
    <source>
        <dbReference type="ARBA" id="ARBA00022692"/>
    </source>
</evidence>
<dbReference type="PROSITE" id="PS50835">
    <property type="entry name" value="IG_LIKE"/>
    <property type="match status" value="3"/>
</dbReference>
<dbReference type="GO" id="GO:0007156">
    <property type="term" value="P:homophilic cell adhesion via plasma membrane adhesion molecules"/>
    <property type="evidence" value="ECO:0007669"/>
    <property type="project" value="TreeGrafter"/>
</dbReference>
<comment type="subcellular location">
    <subcellularLocation>
        <location evidence="2">Cell junction</location>
        <location evidence="2">Adherens junction</location>
    </subcellularLocation>
    <subcellularLocation>
        <location evidence="1">Cell membrane</location>
        <topology evidence="1">Single-pass type I membrane protein</topology>
    </subcellularLocation>
</comment>
<keyword evidence="19" id="KW-1185">Reference proteome</keyword>